<feature type="compositionally biased region" description="Basic and acidic residues" evidence="1">
    <location>
        <begin position="1"/>
        <end position="37"/>
    </location>
</feature>
<dbReference type="Proteomes" id="UP000709437">
    <property type="component" value="Unassembled WGS sequence"/>
</dbReference>
<dbReference type="GeneID" id="99623470"/>
<dbReference type="AlphaFoldDB" id="A0A5P8YUG2"/>
<evidence type="ECO:0000313" key="3">
    <source>
        <dbReference type="Proteomes" id="UP000709437"/>
    </source>
</evidence>
<gene>
    <name evidence="2" type="ORF">KK103_02390</name>
</gene>
<proteinExistence type="predicted"/>
<comment type="caution">
    <text evidence="2">The sequence shown here is derived from an EMBL/GenBank/DDBJ whole genome shotgun (WGS) entry which is preliminary data.</text>
</comment>
<accession>A0A5P8YUG2</accession>
<feature type="region of interest" description="Disordered" evidence="1">
    <location>
        <begin position="1"/>
        <end position="51"/>
    </location>
</feature>
<organism evidence="2 3">
    <name type="scientific">Curtobacterium flaccumfaciens pv. flaccumfaciens</name>
    <dbReference type="NCBI Taxonomy" id="138532"/>
    <lineage>
        <taxon>Bacteria</taxon>
        <taxon>Bacillati</taxon>
        <taxon>Actinomycetota</taxon>
        <taxon>Actinomycetes</taxon>
        <taxon>Micrococcales</taxon>
        <taxon>Microbacteriaceae</taxon>
        <taxon>Curtobacterium</taxon>
    </lineage>
</organism>
<protein>
    <submittedName>
        <fullName evidence="2">Zinc transporter permease</fullName>
    </submittedName>
</protein>
<evidence type="ECO:0000256" key="1">
    <source>
        <dbReference type="SAM" id="MobiDB-lite"/>
    </source>
</evidence>
<evidence type="ECO:0000313" key="2">
    <source>
        <dbReference type="EMBL" id="MBT1540595.1"/>
    </source>
</evidence>
<name>A0A5P8YUG2_9MICO</name>
<reference evidence="2" key="1">
    <citation type="submission" date="2021-05" db="EMBL/GenBank/DDBJ databases">
        <title>Whole genome sequence of Curtobacterium flaccumfaciens pv. flaccumfaciens strain CFBP 3417.</title>
        <authorList>
            <person name="Osdaghi E."/>
            <person name="Taghouti G."/>
            <person name="Portier P."/>
            <person name="Fazliarab A."/>
            <person name="Taghavi S.M."/>
            <person name="Briand M."/>
            <person name="Le-Saux M."/>
            <person name="Jacques M.-A."/>
        </authorList>
    </citation>
    <scope>NUCLEOTIDE SEQUENCE</scope>
    <source>
        <strain evidence="2">CFBP 3417</strain>
    </source>
</reference>
<sequence length="51" mass="5866">MAEHENSAEHTVAEHTHQDGCGHETVQHEDHVDFVHDGHKHAQHGDHYDEH</sequence>
<dbReference type="EMBL" id="JAHEWX010000002">
    <property type="protein sequence ID" value="MBT1540595.1"/>
    <property type="molecule type" value="Genomic_DNA"/>
</dbReference>
<dbReference type="RefSeq" id="WP_017887460.1">
    <property type="nucleotide sequence ID" value="NZ_CP041259.1"/>
</dbReference>